<evidence type="ECO:0000259" key="7">
    <source>
        <dbReference type="PROSITE" id="PS51078"/>
    </source>
</evidence>
<name>A0A2P2BRX3_9FIRM</name>
<dbReference type="Gene3D" id="3.30.450.40">
    <property type="match status" value="1"/>
</dbReference>
<dbReference type="GO" id="GO:0003677">
    <property type="term" value="F:DNA binding"/>
    <property type="evidence" value="ECO:0007669"/>
    <property type="project" value="UniProtKB-KW"/>
</dbReference>
<evidence type="ECO:0000313" key="9">
    <source>
        <dbReference type="Proteomes" id="UP000245695"/>
    </source>
</evidence>
<comment type="function">
    <text evidence="4">May be an activator protein for the gylABX operon.</text>
</comment>
<proteinExistence type="predicted"/>
<dbReference type="EMBL" id="LN650648">
    <property type="protein sequence ID" value="CEI71724.1"/>
    <property type="molecule type" value="Genomic_DNA"/>
</dbReference>
<dbReference type="KEGG" id="rhom:FRIFI_0172"/>
<dbReference type="SMART" id="SM00346">
    <property type="entry name" value="HTH_ICLR"/>
    <property type="match status" value="1"/>
</dbReference>
<evidence type="ECO:0000259" key="6">
    <source>
        <dbReference type="PROSITE" id="PS51077"/>
    </source>
</evidence>
<feature type="domain" description="HTH iclR-type" evidence="6">
    <location>
        <begin position="33"/>
        <end position="95"/>
    </location>
</feature>
<accession>A0A2P2BRX3</accession>
<evidence type="ECO:0000256" key="3">
    <source>
        <dbReference type="ARBA" id="ARBA00023163"/>
    </source>
</evidence>
<dbReference type="InterPro" id="IPR005471">
    <property type="entry name" value="Tscrpt_reg_IclR_N"/>
</dbReference>
<organism evidence="8 9">
    <name type="scientific">Romboutsia hominis</name>
    <dbReference type="NCBI Taxonomy" id="1507512"/>
    <lineage>
        <taxon>Bacteria</taxon>
        <taxon>Bacillati</taxon>
        <taxon>Bacillota</taxon>
        <taxon>Clostridia</taxon>
        <taxon>Peptostreptococcales</taxon>
        <taxon>Peptostreptococcaceae</taxon>
        <taxon>Romboutsia</taxon>
    </lineage>
</organism>
<evidence type="ECO:0000313" key="8">
    <source>
        <dbReference type="EMBL" id="CEI71724.1"/>
    </source>
</evidence>
<dbReference type="Gene3D" id="1.10.10.10">
    <property type="entry name" value="Winged helix-like DNA-binding domain superfamily/Winged helix DNA-binding domain"/>
    <property type="match status" value="1"/>
</dbReference>
<dbReference type="InterPro" id="IPR029016">
    <property type="entry name" value="GAF-like_dom_sf"/>
</dbReference>
<evidence type="ECO:0000256" key="1">
    <source>
        <dbReference type="ARBA" id="ARBA00023015"/>
    </source>
</evidence>
<sequence>MEQLFFIFLFKLCYTIRKKLYISKGVYISLSSLQSLDRALDILSLIHSNGGKMSVSSIAEVMNLHRSTVHRTLTTMYQKDFLSKDPKTGLYTIGSKALILGFSAANNLPIATTARPYMAFLAEKYSNSVSLSVIEGSNVFVIGNYSGYYTTTFYSLHEDPLNCEAYRPAVAHCMLAYNCQLESSNEAIQIYLSKVSNSRFKGNFFTSIDDLVAYLKKVKNDGYAYESGEYHFDELCYCVPILNNKKAIATLSIYGHKSYLNKFHKQDIIKDLLDISKTISDLLSNS</sequence>
<dbReference type="PANTHER" id="PTHR30136:SF35">
    <property type="entry name" value="HTH-TYPE TRANSCRIPTIONAL REGULATOR RV1719"/>
    <property type="match status" value="1"/>
</dbReference>
<dbReference type="SUPFAM" id="SSF46785">
    <property type="entry name" value="Winged helix' DNA-binding domain"/>
    <property type="match status" value="1"/>
</dbReference>
<dbReference type="InterPro" id="IPR036388">
    <property type="entry name" value="WH-like_DNA-bd_sf"/>
</dbReference>
<evidence type="ECO:0000256" key="2">
    <source>
        <dbReference type="ARBA" id="ARBA00023125"/>
    </source>
</evidence>
<feature type="domain" description="IclR-ED" evidence="7">
    <location>
        <begin position="96"/>
        <end position="285"/>
    </location>
</feature>
<dbReference type="Pfam" id="PF01614">
    <property type="entry name" value="IclR_C"/>
    <property type="match status" value="1"/>
</dbReference>
<dbReference type="InterPro" id="IPR014757">
    <property type="entry name" value="Tscrpt_reg_IclR_C"/>
</dbReference>
<dbReference type="GO" id="GO:0003700">
    <property type="term" value="F:DNA-binding transcription factor activity"/>
    <property type="evidence" value="ECO:0007669"/>
    <property type="project" value="TreeGrafter"/>
</dbReference>
<dbReference type="RefSeq" id="WP_275890797.1">
    <property type="nucleotide sequence ID" value="NZ_JAKNTL010000002.1"/>
</dbReference>
<dbReference type="PANTHER" id="PTHR30136">
    <property type="entry name" value="HELIX-TURN-HELIX TRANSCRIPTIONAL REGULATOR, ICLR FAMILY"/>
    <property type="match status" value="1"/>
</dbReference>
<evidence type="ECO:0000256" key="5">
    <source>
        <dbReference type="ARBA" id="ARBA00070406"/>
    </source>
</evidence>
<keyword evidence="9" id="KW-1185">Reference proteome</keyword>
<dbReference type="PROSITE" id="PS51078">
    <property type="entry name" value="ICLR_ED"/>
    <property type="match status" value="1"/>
</dbReference>
<dbReference type="SUPFAM" id="SSF55781">
    <property type="entry name" value="GAF domain-like"/>
    <property type="match status" value="1"/>
</dbReference>
<dbReference type="GO" id="GO:0045892">
    <property type="term" value="P:negative regulation of DNA-templated transcription"/>
    <property type="evidence" value="ECO:0007669"/>
    <property type="project" value="TreeGrafter"/>
</dbReference>
<dbReference type="FunFam" id="1.10.10.10:FF:000056">
    <property type="entry name" value="IclR family transcriptional regulator"/>
    <property type="match status" value="1"/>
</dbReference>
<dbReference type="Proteomes" id="UP000245695">
    <property type="component" value="Chromosome 1"/>
</dbReference>
<dbReference type="PROSITE" id="PS51077">
    <property type="entry name" value="HTH_ICLR"/>
    <property type="match status" value="1"/>
</dbReference>
<dbReference type="InterPro" id="IPR050707">
    <property type="entry name" value="HTH_MetabolicPath_Reg"/>
</dbReference>
<protein>
    <recommendedName>
        <fullName evidence="5">Glycerol operon regulatory protein</fullName>
    </recommendedName>
</protein>
<keyword evidence="3" id="KW-0804">Transcription</keyword>
<dbReference type="Pfam" id="PF09339">
    <property type="entry name" value="HTH_IclR"/>
    <property type="match status" value="1"/>
</dbReference>
<dbReference type="InterPro" id="IPR036390">
    <property type="entry name" value="WH_DNA-bd_sf"/>
</dbReference>
<evidence type="ECO:0000256" key="4">
    <source>
        <dbReference type="ARBA" id="ARBA00058938"/>
    </source>
</evidence>
<gene>
    <name evidence="8" type="ORF">FRIFI_0172</name>
</gene>
<reference evidence="8 9" key="1">
    <citation type="submission" date="2014-09" db="EMBL/GenBank/DDBJ databases">
        <authorList>
            <person name="Hornung B.V."/>
        </authorList>
    </citation>
    <scope>NUCLEOTIDE SEQUENCE [LARGE SCALE GENOMIC DNA]</scope>
    <source>
        <strain evidence="8 9">FRIFI</strain>
    </source>
</reference>
<keyword evidence="2" id="KW-0238">DNA-binding</keyword>
<keyword evidence="1" id="KW-0805">Transcription regulation</keyword>
<dbReference type="AlphaFoldDB" id="A0A2P2BRX3"/>